<dbReference type="PRINTS" id="PR00081">
    <property type="entry name" value="GDHRDH"/>
</dbReference>
<dbReference type="NCBIfam" id="NF047420">
    <property type="entry name" value="EF_P_mod_YmfI"/>
    <property type="match status" value="1"/>
</dbReference>
<name>A0A4U8Q3Y2_9FIRM</name>
<dbReference type="InterPro" id="IPR050259">
    <property type="entry name" value="SDR"/>
</dbReference>
<dbReference type="Pfam" id="PF00106">
    <property type="entry name" value="adh_short"/>
    <property type="match status" value="1"/>
</dbReference>
<dbReference type="GO" id="GO:0008202">
    <property type="term" value="P:steroid metabolic process"/>
    <property type="evidence" value="ECO:0007669"/>
    <property type="project" value="UniProtKB-KW"/>
</dbReference>
<evidence type="ECO:0000313" key="5">
    <source>
        <dbReference type="EMBL" id="TLC98672.1"/>
    </source>
</evidence>
<evidence type="ECO:0000256" key="1">
    <source>
        <dbReference type="ARBA" id="ARBA00006484"/>
    </source>
</evidence>
<sequence length="260" mass="28462">MYSRRPGRLYALYRYSVMPRTALITGASRGIGRAIAVKLASEGYQVIITCLKNDRLLEETRNIIEQTYGVTCFPFVGDMGDAETVGNLFCEITSRFQTLDVVVNNAGISYVGLFTDLSPAEWNRILQTNLSSAVYCSQKAIPLMLSNKRGKIINISSVWGCVGASCEVAYSAVKGGLNSLTMALAKELAPSNIQVNAIACGAIDTEMNQFLSQEERAALIEEIPADRFGKPEEVADLVYDLCRSHSYLTGQVIKFDGGWI</sequence>
<dbReference type="EMBL" id="QGQD01000086">
    <property type="protein sequence ID" value="TLC98672.1"/>
    <property type="molecule type" value="Genomic_DNA"/>
</dbReference>
<keyword evidence="2 5" id="KW-0560">Oxidoreductase</keyword>
<gene>
    <name evidence="5" type="primary">fabG_4</name>
    <name evidence="5" type="ORF">DSM106044_04423</name>
</gene>
<accession>A0A4U8Q3Y2</accession>
<dbReference type="PANTHER" id="PTHR42879">
    <property type="entry name" value="3-OXOACYL-(ACYL-CARRIER-PROTEIN) REDUCTASE"/>
    <property type="match status" value="1"/>
</dbReference>
<dbReference type="SUPFAM" id="SSF51735">
    <property type="entry name" value="NAD(P)-binding Rossmann-fold domains"/>
    <property type="match status" value="1"/>
</dbReference>
<evidence type="ECO:0000256" key="4">
    <source>
        <dbReference type="RuleBase" id="RU000363"/>
    </source>
</evidence>
<dbReference type="PANTHER" id="PTHR42879:SF2">
    <property type="entry name" value="3-OXOACYL-[ACYL-CARRIER-PROTEIN] REDUCTASE FABG"/>
    <property type="match status" value="1"/>
</dbReference>
<dbReference type="InterPro" id="IPR036291">
    <property type="entry name" value="NAD(P)-bd_dom_sf"/>
</dbReference>
<proteinExistence type="inferred from homology"/>
<comment type="similarity">
    <text evidence="1 4">Belongs to the short-chain dehydrogenases/reductases (SDR) family.</text>
</comment>
<dbReference type="AlphaFoldDB" id="A0A4U8Q3Y2"/>
<keyword evidence="3" id="KW-0443">Lipid metabolism</keyword>
<protein>
    <submittedName>
        <fullName evidence="5">3-oxoacyl-[acyl-carrier-protein] reductase FabG</fullName>
        <ecNumber evidence="5">1.1.1.100</ecNumber>
    </submittedName>
</protein>
<dbReference type="EC" id="1.1.1.100" evidence="5"/>
<dbReference type="PRINTS" id="PR00080">
    <property type="entry name" value="SDRFAMILY"/>
</dbReference>
<evidence type="ECO:0000256" key="2">
    <source>
        <dbReference type="ARBA" id="ARBA00023002"/>
    </source>
</evidence>
<dbReference type="Proteomes" id="UP000306509">
    <property type="component" value="Unassembled WGS sequence"/>
</dbReference>
<dbReference type="InterPro" id="IPR002347">
    <property type="entry name" value="SDR_fam"/>
</dbReference>
<dbReference type="FunFam" id="3.40.50.720:FF:000173">
    <property type="entry name" value="3-oxoacyl-[acyl-carrier protein] reductase"/>
    <property type="match status" value="1"/>
</dbReference>
<dbReference type="GO" id="GO:0004316">
    <property type="term" value="F:3-oxoacyl-[acyl-carrier-protein] reductase (NADPH) activity"/>
    <property type="evidence" value="ECO:0007669"/>
    <property type="project" value="UniProtKB-EC"/>
</dbReference>
<evidence type="ECO:0000256" key="3">
    <source>
        <dbReference type="ARBA" id="ARBA00023221"/>
    </source>
</evidence>
<dbReference type="STRING" id="180332.GCA_000797495_00398"/>
<comment type="caution">
    <text evidence="5">The sequence shown here is derived from an EMBL/GenBank/DDBJ whole genome shotgun (WGS) entry which is preliminary data.</text>
</comment>
<keyword evidence="6" id="KW-1185">Reference proteome</keyword>
<keyword evidence="3" id="KW-0753">Steroid metabolism</keyword>
<organism evidence="5 6">
    <name type="scientific">Robinsoniella peoriensis</name>
    <dbReference type="NCBI Taxonomy" id="180332"/>
    <lineage>
        <taxon>Bacteria</taxon>
        <taxon>Bacillati</taxon>
        <taxon>Bacillota</taxon>
        <taxon>Clostridia</taxon>
        <taxon>Lachnospirales</taxon>
        <taxon>Lachnospiraceae</taxon>
        <taxon>Robinsoniella</taxon>
    </lineage>
</organism>
<reference evidence="5 6" key="1">
    <citation type="journal article" date="2019" name="Anaerobe">
        <title>Detection of Robinsoniella peoriensis in multiple bone samples of a trauma patient.</title>
        <authorList>
            <person name="Schrottner P."/>
            <person name="Hartwich K."/>
            <person name="Bunk B."/>
            <person name="Schober I."/>
            <person name="Helbig S."/>
            <person name="Rudolph W.W."/>
            <person name="Gunzer F."/>
        </authorList>
    </citation>
    <scope>NUCLEOTIDE SEQUENCE [LARGE SCALE GENOMIC DNA]</scope>
    <source>
        <strain evidence="5 6">DSM 106044</strain>
    </source>
</reference>
<dbReference type="Gene3D" id="3.40.50.720">
    <property type="entry name" value="NAD(P)-binding Rossmann-like Domain"/>
    <property type="match status" value="1"/>
</dbReference>
<evidence type="ECO:0000313" key="6">
    <source>
        <dbReference type="Proteomes" id="UP000306509"/>
    </source>
</evidence>